<accession>A0ABV5HMD4</accession>
<evidence type="ECO:0000256" key="2">
    <source>
        <dbReference type="ARBA" id="ARBA00022642"/>
    </source>
</evidence>
<proteinExistence type="inferred from homology"/>
<dbReference type="PANTHER" id="PTHR11080">
    <property type="entry name" value="PYRAZINAMIDASE/NICOTINAMIDASE"/>
    <property type="match status" value="1"/>
</dbReference>
<dbReference type="InterPro" id="IPR052347">
    <property type="entry name" value="Isochorismatase_Nicotinamidase"/>
</dbReference>
<dbReference type="Gene3D" id="3.40.50.850">
    <property type="entry name" value="Isochorismatase-like"/>
    <property type="match status" value="1"/>
</dbReference>
<comment type="similarity">
    <text evidence="1">Belongs to the isochorismatase family.</text>
</comment>
<dbReference type="Proteomes" id="UP001589645">
    <property type="component" value="Unassembled WGS sequence"/>
</dbReference>
<comment type="pathway">
    <text evidence="5">Cofactor biosynthesis; nicotinate biosynthesis; nicotinate from nicotinamide: step 1/1.</text>
</comment>
<feature type="domain" description="Isochorismatase-like" evidence="8">
    <location>
        <begin position="4"/>
        <end position="200"/>
    </location>
</feature>
<dbReference type="SUPFAM" id="SSF52499">
    <property type="entry name" value="Isochorismatase-like hydrolases"/>
    <property type="match status" value="1"/>
</dbReference>
<keyword evidence="4 9" id="KW-0378">Hydrolase</keyword>
<dbReference type="GO" id="GO:0008936">
    <property type="term" value="F:nicotinamidase activity"/>
    <property type="evidence" value="ECO:0007669"/>
    <property type="project" value="UniProtKB-EC"/>
</dbReference>
<evidence type="ECO:0000256" key="1">
    <source>
        <dbReference type="ARBA" id="ARBA00006336"/>
    </source>
</evidence>
<name>A0ABV5HMD4_9VIBR</name>
<comment type="caution">
    <text evidence="9">The sequence shown here is derived from an EMBL/GenBank/DDBJ whole genome shotgun (WGS) entry which is preliminary data.</text>
</comment>
<dbReference type="CDD" id="cd01011">
    <property type="entry name" value="nicotinamidase"/>
    <property type="match status" value="1"/>
</dbReference>
<evidence type="ECO:0000256" key="7">
    <source>
        <dbReference type="ARBA" id="ARBA00043224"/>
    </source>
</evidence>
<keyword evidence="3" id="KW-0479">Metal-binding</keyword>
<protein>
    <recommendedName>
        <fullName evidence="6">nicotinamidase</fullName>
        <ecNumber evidence="6">3.5.1.19</ecNumber>
    </recommendedName>
    <alternativeName>
        <fullName evidence="7">Nicotinamide deamidase</fullName>
    </alternativeName>
</protein>
<dbReference type="InterPro" id="IPR036380">
    <property type="entry name" value="Isochorismatase-like_sf"/>
</dbReference>
<organism evidence="9 10">
    <name type="scientific">Vibrio olivae</name>
    <dbReference type="NCBI Taxonomy" id="1243002"/>
    <lineage>
        <taxon>Bacteria</taxon>
        <taxon>Pseudomonadati</taxon>
        <taxon>Pseudomonadota</taxon>
        <taxon>Gammaproteobacteria</taxon>
        <taxon>Vibrionales</taxon>
        <taxon>Vibrionaceae</taxon>
        <taxon>Vibrio</taxon>
    </lineage>
</organism>
<dbReference type="InterPro" id="IPR000868">
    <property type="entry name" value="Isochorismatase-like_dom"/>
</dbReference>
<keyword evidence="10" id="KW-1185">Reference proteome</keyword>
<evidence type="ECO:0000313" key="10">
    <source>
        <dbReference type="Proteomes" id="UP001589645"/>
    </source>
</evidence>
<evidence type="ECO:0000256" key="6">
    <source>
        <dbReference type="ARBA" id="ARBA00039017"/>
    </source>
</evidence>
<gene>
    <name evidence="9" type="primary">pncA</name>
    <name evidence="9" type="ORF">ACFFUV_10505</name>
</gene>
<keyword evidence="2" id="KW-0662">Pyridine nucleotide biosynthesis</keyword>
<evidence type="ECO:0000259" key="8">
    <source>
        <dbReference type="Pfam" id="PF00857"/>
    </source>
</evidence>
<dbReference type="RefSeq" id="WP_390192200.1">
    <property type="nucleotide sequence ID" value="NZ_JBHMEP010000002.1"/>
</dbReference>
<evidence type="ECO:0000313" key="9">
    <source>
        <dbReference type="EMBL" id="MFB9135390.1"/>
    </source>
</evidence>
<evidence type="ECO:0000256" key="5">
    <source>
        <dbReference type="ARBA" id="ARBA00037900"/>
    </source>
</evidence>
<dbReference type="EC" id="3.5.1.19" evidence="6"/>
<sequence>MTKTLLLVDVQNDFSPTGALPVPEGDQIVSVINRLLPHFEHVIATQDWHPAGHASFASVHGKNPGEVIDLNGIAQIMWPDHCVQGSFGAEFIEQLNTDAIEHVVQKGTDQAIDSYSGFFDNQRLQATGLSDYLRRQGLTDVYIVGLATDYCVKFTALDSAEQGFNTWVIKDACRGVNMQEGDVEKAFLEMAAAGCQLIDSSAIGG</sequence>
<dbReference type="NCBIfam" id="NF008623">
    <property type="entry name" value="PRK11609.1"/>
    <property type="match status" value="1"/>
</dbReference>
<evidence type="ECO:0000256" key="4">
    <source>
        <dbReference type="ARBA" id="ARBA00022801"/>
    </source>
</evidence>
<evidence type="ECO:0000256" key="3">
    <source>
        <dbReference type="ARBA" id="ARBA00022723"/>
    </source>
</evidence>
<reference evidence="9 10" key="1">
    <citation type="submission" date="2024-09" db="EMBL/GenBank/DDBJ databases">
        <authorList>
            <person name="Sun Q."/>
            <person name="Mori K."/>
        </authorList>
    </citation>
    <scope>NUCLEOTIDE SEQUENCE [LARGE SCALE GENOMIC DNA]</scope>
    <source>
        <strain evidence="9 10">CECT 8064</strain>
    </source>
</reference>
<dbReference type="Pfam" id="PF00857">
    <property type="entry name" value="Isochorismatase"/>
    <property type="match status" value="1"/>
</dbReference>
<dbReference type="EMBL" id="JBHMEP010000002">
    <property type="protein sequence ID" value="MFB9135390.1"/>
    <property type="molecule type" value="Genomic_DNA"/>
</dbReference>
<dbReference type="PANTHER" id="PTHR11080:SF2">
    <property type="entry name" value="LD05707P"/>
    <property type="match status" value="1"/>
</dbReference>